<reference evidence="1" key="1">
    <citation type="submission" date="2018-07" db="EMBL/GenBank/DDBJ databases">
        <authorList>
            <consortium name="GenomeTrakr network: Whole genome sequencing for foodborne pathogen traceback"/>
        </authorList>
    </citation>
    <scope>NUCLEOTIDE SEQUENCE [LARGE SCALE GENOMIC DNA]</scope>
    <source>
        <strain evidence="1">CFSAN034452</strain>
    </source>
</reference>
<dbReference type="InterPro" id="IPR020353">
    <property type="entry name" value="Toxin_YafO"/>
</dbReference>
<dbReference type="AlphaFoldDB" id="A0A402SRP8"/>
<accession>A0A402SRP8</accession>
<evidence type="ECO:0000313" key="1">
    <source>
        <dbReference type="EMBL" id="MIT45062.1"/>
    </source>
</evidence>
<comment type="caution">
    <text evidence="1">The sequence shown here is derived from an EMBL/GenBank/DDBJ whole genome shotgun (WGS) entry which is preliminary data.</text>
</comment>
<gene>
    <name evidence="1" type="ORF">ATQ15_16230</name>
</gene>
<name>A0A402SRP8_SALER</name>
<sequence>MIAVSINSRLQHNKAIQTYARMLAQFLDRDELTGWLGRNSSFERNKQAIKSGVFKMHVRLLHEKPWSSHTRQPNRVCDNYLVYAQHWDIRNYYQVVALISPEAHKTVDKFLPAIIDIVESEFQVLNEQELKALLHVTA</sequence>
<proteinExistence type="predicted"/>
<evidence type="ECO:0008006" key="2">
    <source>
        <dbReference type="Google" id="ProtNLM"/>
    </source>
</evidence>
<dbReference type="Pfam" id="PF13957">
    <property type="entry name" value="YafO_toxin"/>
    <property type="match status" value="1"/>
</dbReference>
<protein>
    <recommendedName>
        <fullName evidence="2">Toxin YafO</fullName>
    </recommendedName>
</protein>
<organism evidence="1">
    <name type="scientific">Salmonella enterica</name>
    <name type="common">Salmonella choleraesuis</name>
    <dbReference type="NCBI Taxonomy" id="28901"/>
    <lineage>
        <taxon>Bacteria</taxon>
        <taxon>Pseudomonadati</taxon>
        <taxon>Pseudomonadota</taxon>
        <taxon>Gammaproteobacteria</taxon>
        <taxon>Enterobacterales</taxon>
        <taxon>Enterobacteriaceae</taxon>
        <taxon>Salmonella</taxon>
    </lineage>
</organism>
<dbReference type="Proteomes" id="UP000885418">
    <property type="component" value="Unassembled WGS sequence"/>
</dbReference>
<dbReference type="EMBL" id="RSTW01000013">
    <property type="protein sequence ID" value="MIT45062.1"/>
    <property type="molecule type" value="Genomic_DNA"/>
</dbReference>